<keyword evidence="1" id="KW-1133">Transmembrane helix</keyword>
<evidence type="ECO:0000256" key="1">
    <source>
        <dbReference type="SAM" id="Phobius"/>
    </source>
</evidence>
<evidence type="ECO:0000313" key="3">
    <source>
        <dbReference type="EMBL" id="RFZ78937.1"/>
    </source>
</evidence>
<feature type="transmembrane region" description="Helical" evidence="1">
    <location>
        <begin position="63"/>
        <end position="85"/>
    </location>
</feature>
<dbReference type="Proteomes" id="UP000260680">
    <property type="component" value="Unassembled WGS sequence"/>
</dbReference>
<accession>A0A3E2ND40</accession>
<comment type="caution">
    <text evidence="3">The sequence shown here is derived from an EMBL/GenBank/DDBJ whole genome shotgun (WGS) entry which is preliminary data.</text>
</comment>
<dbReference type="Proteomes" id="UP001419084">
    <property type="component" value="Unassembled WGS sequence"/>
</dbReference>
<organism evidence="3 4">
    <name type="scientific">Lacrimispora amygdalina</name>
    <dbReference type="NCBI Taxonomy" id="253257"/>
    <lineage>
        <taxon>Bacteria</taxon>
        <taxon>Bacillati</taxon>
        <taxon>Bacillota</taxon>
        <taxon>Clostridia</taxon>
        <taxon>Lachnospirales</taxon>
        <taxon>Lachnospiraceae</taxon>
        <taxon>Lacrimispora</taxon>
    </lineage>
</organism>
<dbReference type="EMBL" id="QOHO01000030">
    <property type="protein sequence ID" value="RFZ78937.1"/>
    <property type="molecule type" value="Genomic_DNA"/>
</dbReference>
<feature type="transmembrane region" description="Helical" evidence="1">
    <location>
        <begin position="39"/>
        <end position="57"/>
    </location>
</feature>
<evidence type="ECO:0000313" key="4">
    <source>
        <dbReference type="Proteomes" id="UP000260680"/>
    </source>
</evidence>
<evidence type="ECO:0008006" key="6">
    <source>
        <dbReference type="Google" id="ProtNLM"/>
    </source>
</evidence>
<gene>
    <name evidence="3" type="ORF">DS742_11325</name>
    <name evidence="2" type="ORF">LAD12857_32170</name>
</gene>
<sequence length="190" mass="22652">MKYNQNFPADSLSKLESLFHPEPARRNNTLRYGKNSIKWLCIVIAVLYFCIASLYLLDHKFTFFTTVCAYIAVAATIYTMFIVWFGTWNKKRIQEAVIKKYGRGFMVDLEKDHMVYKEVSYNYKDIDYMVFYDEFVFIYAENTILVIYKDDRILEALNKIIDENKNIKKIIKTEPFRLDGYVNKGKRNKM</sequence>
<dbReference type="RefSeq" id="WP_117417113.1">
    <property type="nucleotide sequence ID" value="NZ_BRPJ01000063.1"/>
</dbReference>
<reference evidence="2 5" key="2">
    <citation type="journal article" date="2024" name="Int. J. Syst. Evol. Microbiol.">
        <title>Lacrimispora brassicae sp. nov. isolated from fermented cabbage, and proposal of Clostridium indicum Gundawar et al. 2019 and Clostridium methoxybenzovorans Mechichi et al. 1999 as heterotypic synonyms of Lacrimispora amygdalina (Parshina et al. 2003) Haas and Blanchard 2020 and Lacrimispora indolis (McClung and McCoy 1957) Haas and Blanchard 2020, respectively.</title>
        <authorList>
            <person name="Kobayashi H."/>
            <person name="Tanizawa Y."/>
            <person name="Sakamoto M."/>
            <person name="Ohkuma M."/>
            <person name="Tohno M."/>
        </authorList>
    </citation>
    <scope>NUCLEOTIDE SEQUENCE [LARGE SCALE GENOMIC DNA]</scope>
    <source>
        <strain evidence="2 5">DSM 12857</strain>
    </source>
</reference>
<protein>
    <recommendedName>
        <fullName evidence="6">YcxB family protein</fullName>
    </recommendedName>
</protein>
<reference evidence="3 4" key="1">
    <citation type="submission" date="2018-07" db="EMBL/GenBank/DDBJ databases">
        <title>New species, Clostridium PI-S10-A1B.</title>
        <authorList>
            <person name="Krishna G."/>
            <person name="Summeta K."/>
            <person name="Shikha S."/>
            <person name="Prabhu P.B."/>
            <person name="Suresh K."/>
        </authorList>
    </citation>
    <scope>NUCLEOTIDE SEQUENCE [LARGE SCALE GENOMIC DNA]</scope>
    <source>
        <strain evidence="3 4">PI-S10-A1B</strain>
    </source>
</reference>
<name>A0A3E2ND40_9FIRM</name>
<dbReference type="AlphaFoldDB" id="A0A3E2ND40"/>
<keyword evidence="5" id="KW-1185">Reference proteome</keyword>
<proteinExistence type="predicted"/>
<dbReference type="EMBL" id="BRPJ01000063">
    <property type="protein sequence ID" value="GLB31294.1"/>
    <property type="molecule type" value="Genomic_DNA"/>
</dbReference>
<keyword evidence="1" id="KW-0812">Transmembrane</keyword>
<keyword evidence="1" id="KW-0472">Membrane</keyword>
<evidence type="ECO:0000313" key="2">
    <source>
        <dbReference type="EMBL" id="GLB31294.1"/>
    </source>
</evidence>
<evidence type="ECO:0000313" key="5">
    <source>
        <dbReference type="Proteomes" id="UP001419084"/>
    </source>
</evidence>